<name>A0A848DI63_9PSEU</name>
<keyword evidence="2" id="KW-0378">Hydrolase</keyword>
<proteinExistence type="predicted"/>
<organism evidence="2 3">
    <name type="scientific">Pseudonocardia bannensis</name>
    <dbReference type="NCBI Taxonomy" id="630973"/>
    <lineage>
        <taxon>Bacteria</taxon>
        <taxon>Bacillati</taxon>
        <taxon>Actinomycetota</taxon>
        <taxon>Actinomycetes</taxon>
        <taxon>Pseudonocardiales</taxon>
        <taxon>Pseudonocardiaceae</taxon>
        <taxon>Pseudonocardia</taxon>
    </lineage>
</organism>
<sequence length="230" mass="25661">MDRPTTATYVLIHGAASDSWYWHLLDAELRRRGHDVVAVDLPGEDESAGLSEYADAVVDAIGDRTHLVLVAHSLGGFTAPLVCARVPVDLLVMLQAMIPAPGEPPGDWWADTGFEQARREQDERDGRADDDVVALFFHDTPPDLAAEAMARQKDQAGTPMEKPWPLEAWPDVPTAFLLSRDDRFFPAEFMRRVVRERLGITPDEMPGDHNPMLGHPEELADRLDAYWTGR</sequence>
<dbReference type="SUPFAM" id="SSF53474">
    <property type="entry name" value="alpha/beta-Hydrolases"/>
    <property type="match status" value="1"/>
</dbReference>
<accession>A0A848DI63</accession>
<protein>
    <submittedName>
        <fullName evidence="2">Alpha/beta hydrolase</fullName>
    </submittedName>
</protein>
<feature type="domain" description="AB hydrolase-1" evidence="1">
    <location>
        <begin position="10"/>
        <end position="221"/>
    </location>
</feature>
<dbReference type="GO" id="GO:0016787">
    <property type="term" value="F:hydrolase activity"/>
    <property type="evidence" value="ECO:0007669"/>
    <property type="project" value="UniProtKB-KW"/>
</dbReference>
<evidence type="ECO:0000259" key="1">
    <source>
        <dbReference type="Pfam" id="PF12697"/>
    </source>
</evidence>
<dbReference type="InterPro" id="IPR000073">
    <property type="entry name" value="AB_hydrolase_1"/>
</dbReference>
<keyword evidence="3" id="KW-1185">Reference proteome</keyword>
<dbReference type="PANTHER" id="PTHR37017:SF11">
    <property type="entry name" value="ESTERASE_LIPASE_THIOESTERASE DOMAIN-CONTAINING PROTEIN"/>
    <property type="match status" value="1"/>
</dbReference>
<dbReference type="Proteomes" id="UP000586918">
    <property type="component" value="Unassembled WGS sequence"/>
</dbReference>
<evidence type="ECO:0000313" key="3">
    <source>
        <dbReference type="Proteomes" id="UP000586918"/>
    </source>
</evidence>
<evidence type="ECO:0000313" key="2">
    <source>
        <dbReference type="EMBL" id="NMH92246.1"/>
    </source>
</evidence>
<dbReference type="PANTHER" id="PTHR37017">
    <property type="entry name" value="AB HYDROLASE-1 DOMAIN-CONTAINING PROTEIN-RELATED"/>
    <property type="match status" value="1"/>
</dbReference>
<dbReference type="Pfam" id="PF12697">
    <property type="entry name" value="Abhydrolase_6"/>
    <property type="match status" value="1"/>
</dbReference>
<dbReference type="EMBL" id="JAAXKZ010000034">
    <property type="protein sequence ID" value="NMH92246.1"/>
    <property type="molecule type" value="Genomic_DNA"/>
</dbReference>
<dbReference type="InterPro" id="IPR029058">
    <property type="entry name" value="AB_hydrolase_fold"/>
</dbReference>
<dbReference type="AlphaFoldDB" id="A0A848DI63"/>
<gene>
    <name evidence="2" type="ORF">HF519_11825</name>
</gene>
<dbReference type="InterPro" id="IPR052897">
    <property type="entry name" value="Sec-Metab_Biosynth_Hydrolase"/>
</dbReference>
<reference evidence="2 3" key="1">
    <citation type="submission" date="2020-04" db="EMBL/GenBank/DDBJ databases">
        <authorList>
            <person name="Klaysubun C."/>
            <person name="Duangmal K."/>
            <person name="Lipun K."/>
        </authorList>
    </citation>
    <scope>NUCLEOTIDE SEQUENCE [LARGE SCALE GENOMIC DNA]</scope>
    <source>
        <strain evidence="2 3">DSM 45300</strain>
    </source>
</reference>
<comment type="caution">
    <text evidence="2">The sequence shown here is derived from an EMBL/GenBank/DDBJ whole genome shotgun (WGS) entry which is preliminary data.</text>
</comment>
<dbReference type="Gene3D" id="3.40.50.1820">
    <property type="entry name" value="alpha/beta hydrolase"/>
    <property type="match status" value="1"/>
</dbReference>
<dbReference type="RefSeq" id="WP_169412963.1">
    <property type="nucleotide sequence ID" value="NZ_JAAXKZ010000034.1"/>
</dbReference>